<evidence type="ECO:0000313" key="4">
    <source>
        <dbReference type="Proteomes" id="UP001451571"/>
    </source>
</evidence>
<keyword evidence="1" id="KW-0812">Transmembrane</keyword>
<proteinExistence type="predicted"/>
<keyword evidence="1" id="KW-1133">Transmembrane helix</keyword>
<dbReference type="PIRSF" id="PIRSF038959">
    <property type="entry name" value="SdpI"/>
    <property type="match status" value="1"/>
</dbReference>
<dbReference type="PANTHER" id="PTHR37810">
    <property type="entry name" value="IMMUNITY PROTEIN SDPI"/>
    <property type="match status" value="1"/>
</dbReference>
<dbReference type="InterPro" id="IPR026272">
    <property type="entry name" value="SdpI"/>
</dbReference>
<feature type="domain" description="DUF1648" evidence="2">
    <location>
        <begin position="11"/>
        <end position="58"/>
    </location>
</feature>
<evidence type="ECO:0000313" key="3">
    <source>
        <dbReference type="EMBL" id="XAH72207.1"/>
    </source>
</evidence>
<dbReference type="RefSeq" id="WP_342755826.1">
    <property type="nucleotide sequence ID" value="NZ_CP146256.1"/>
</dbReference>
<name>A0ABZ3ESA3_9FIRM</name>
<feature type="transmembrane region" description="Helical" evidence="1">
    <location>
        <begin position="163"/>
        <end position="182"/>
    </location>
</feature>
<dbReference type="EMBL" id="CP146256">
    <property type="protein sequence ID" value="XAH72207.1"/>
    <property type="molecule type" value="Genomic_DNA"/>
</dbReference>
<accession>A0ABZ3ESA3</accession>
<evidence type="ECO:0000256" key="1">
    <source>
        <dbReference type="SAM" id="Phobius"/>
    </source>
</evidence>
<keyword evidence="4" id="KW-1185">Reference proteome</keyword>
<dbReference type="Pfam" id="PF13630">
    <property type="entry name" value="SdpI"/>
    <property type="match status" value="1"/>
</dbReference>
<dbReference type="Proteomes" id="UP001451571">
    <property type="component" value="Chromosome"/>
</dbReference>
<reference evidence="3 4" key="1">
    <citation type="submission" date="2024-02" db="EMBL/GenBank/DDBJ databases">
        <title>Bacterial strain from lacustrine sediment.</title>
        <authorList>
            <person name="Petit C."/>
            <person name="Fadhlaoui K."/>
        </authorList>
    </citation>
    <scope>NUCLEOTIDE SEQUENCE [LARGE SCALE GENOMIC DNA]</scope>
    <source>
        <strain evidence="3 4">IPX-CK</strain>
    </source>
</reference>
<evidence type="ECO:0000259" key="2">
    <source>
        <dbReference type="Pfam" id="PF07853"/>
    </source>
</evidence>
<feature type="transmembrane region" description="Helical" evidence="1">
    <location>
        <begin position="188"/>
        <end position="211"/>
    </location>
</feature>
<dbReference type="InterPro" id="IPR025962">
    <property type="entry name" value="SdpI/YhfL"/>
</dbReference>
<dbReference type="PANTHER" id="PTHR37810:SF5">
    <property type="entry name" value="IMMUNITY PROTEIN SDPI"/>
    <property type="match status" value="1"/>
</dbReference>
<gene>
    <name evidence="3" type="ORF">V6984_11755</name>
</gene>
<sequence length="216" mass="24002">MNKKRTWITSLLCLLPMIFSAVVYTSLPGKIAIHWNVASVADNYVHKAIAAFGMPIVFLIINLLLSKMRLMGDPKGESQLRAKAGEQILTWLAPALSVISVPIMLFIAMGTDIPIAMVSSLLVGLLLIVIGNYLPKSRQNNFMGIKLPWTLNDTANWNKTHRLAGYLYIVCGALLIISNFLLKKTFAYISVDIIVIAALALIPVFYSYSLYRRESN</sequence>
<dbReference type="Pfam" id="PF07853">
    <property type="entry name" value="DUF1648"/>
    <property type="match status" value="1"/>
</dbReference>
<organism evidence="3 4">
    <name type="scientific">Kineothrix sedimenti</name>
    <dbReference type="NCBI Taxonomy" id="3123317"/>
    <lineage>
        <taxon>Bacteria</taxon>
        <taxon>Bacillati</taxon>
        <taxon>Bacillota</taxon>
        <taxon>Clostridia</taxon>
        <taxon>Lachnospirales</taxon>
        <taxon>Lachnospiraceae</taxon>
        <taxon>Kineothrix</taxon>
    </lineage>
</organism>
<dbReference type="InterPro" id="IPR012867">
    <property type="entry name" value="DUF1648"/>
</dbReference>
<feature type="transmembrane region" description="Helical" evidence="1">
    <location>
        <begin position="88"/>
        <end position="109"/>
    </location>
</feature>
<feature type="transmembrane region" description="Helical" evidence="1">
    <location>
        <begin position="115"/>
        <end position="134"/>
    </location>
</feature>
<protein>
    <submittedName>
        <fullName evidence="3">SdpI family protein</fullName>
    </submittedName>
</protein>
<keyword evidence="1" id="KW-0472">Membrane</keyword>
<feature type="transmembrane region" description="Helical" evidence="1">
    <location>
        <begin position="44"/>
        <end position="65"/>
    </location>
</feature>